<dbReference type="Proteomes" id="UP000029499">
    <property type="component" value="Chromosome"/>
</dbReference>
<reference evidence="1 2" key="1">
    <citation type="journal article" date="2015" name="J. Biotechnol.">
        <title>Complete genome sequence of Pseudomonas rhizosphaerae IH5T (=DSM 16299T), a phosphate-solubilizing rhizobacterium for bacterial biofertilizer.</title>
        <authorList>
            <person name="Kwak Y."/>
            <person name="Jung B.K."/>
            <person name="Shin J.H."/>
        </authorList>
    </citation>
    <scope>NUCLEOTIDE SEQUENCE [LARGE SCALE GENOMIC DNA]</scope>
    <source>
        <strain evidence="1">DSM 16299</strain>
    </source>
</reference>
<dbReference type="EMBL" id="CP009533">
    <property type="protein sequence ID" value="AIS18454.1"/>
    <property type="molecule type" value="Genomic_DNA"/>
</dbReference>
<proteinExistence type="predicted"/>
<dbReference type="InterPro" id="IPR025859">
    <property type="entry name" value="AurF/CmlI"/>
</dbReference>
<protein>
    <submittedName>
        <fullName evidence="1">Aminobenzoate oxygenase</fullName>
    </submittedName>
</protein>
<evidence type="ECO:0000313" key="1">
    <source>
        <dbReference type="EMBL" id="AIS18454.1"/>
    </source>
</evidence>
<dbReference type="AlphaFoldDB" id="A0A089YS73"/>
<dbReference type="eggNOG" id="ENOG502ZAK9">
    <property type="taxonomic scope" value="Bacteria"/>
</dbReference>
<dbReference type="RefSeq" id="WP_043191162.1">
    <property type="nucleotide sequence ID" value="NZ_CP009533.1"/>
</dbReference>
<dbReference type="Pfam" id="PF11583">
    <property type="entry name" value="AurF"/>
    <property type="match status" value="1"/>
</dbReference>
<dbReference type="GO" id="GO:0016491">
    <property type="term" value="F:oxidoreductase activity"/>
    <property type="evidence" value="ECO:0007669"/>
    <property type="project" value="InterPro"/>
</dbReference>
<keyword evidence="2" id="KW-1185">Reference proteome</keyword>
<dbReference type="HOGENOM" id="CLU_070306_0_0_6"/>
<sequence length="300" mass="34295">MEMGPESHDGVRNMLEKLSSLWNVRAAVNNDATPYSELLFEQGRLDFSESLVPFRNHPTWQAASAEMKSRCLSYGWIIYNLKTIYIECDIVTPACEDIIKRPPVESRNREILQRVMSEALLDEALHTKMSITACNYIYLNRKLPYLDFSDFNLVRWREQILSTCTAEWQRRLTRFGIACASETLITDYLKTLSEDDAIQRVCHEVTRTHAVDEWSHSSVFSFVACDIVHTLSVRERAYLHAVIAKTVEMFADNELGAWAQALPLAGFQGHEAMLLECSRSSEVEIYTESVSSLLARIGLQ</sequence>
<dbReference type="Gene3D" id="1.10.620.20">
    <property type="entry name" value="Ribonucleotide Reductase, subunit A"/>
    <property type="match status" value="1"/>
</dbReference>
<dbReference type="KEGG" id="prh:LT40_14110"/>
<dbReference type="STRING" id="216142.LT40_14110"/>
<organism evidence="1 2">
    <name type="scientific">Pseudomonas rhizosphaerae</name>
    <dbReference type="NCBI Taxonomy" id="216142"/>
    <lineage>
        <taxon>Bacteria</taxon>
        <taxon>Pseudomonadati</taxon>
        <taxon>Pseudomonadota</taxon>
        <taxon>Gammaproteobacteria</taxon>
        <taxon>Pseudomonadales</taxon>
        <taxon>Pseudomonadaceae</taxon>
        <taxon>Pseudomonas</taxon>
    </lineage>
</organism>
<gene>
    <name evidence="1" type="ORF">LT40_14110</name>
</gene>
<evidence type="ECO:0000313" key="2">
    <source>
        <dbReference type="Proteomes" id="UP000029499"/>
    </source>
</evidence>
<dbReference type="OrthoDB" id="581579at2"/>
<dbReference type="InterPro" id="IPR012348">
    <property type="entry name" value="RNR-like"/>
</dbReference>
<accession>A0A089YS73</accession>
<name>A0A089YS73_9PSED</name>